<keyword evidence="5" id="KW-0460">Magnesium</keyword>
<dbReference type="EMBL" id="CP036526">
    <property type="protein sequence ID" value="QDT11695.1"/>
    <property type="molecule type" value="Genomic_DNA"/>
</dbReference>
<dbReference type="GO" id="GO:0003723">
    <property type="term" value="F:RNA binding"/>
    <property type="evidence" value="ECO:0007669"/>
    <property type="project" value="InterPro"/>
</dbReference>
<dbReference type="PROSITE" id="PS50878">
    <property type="entry name" value="RT_POL"/>
    <property type="match status" value="1"/>
</dbReference>
<dbReference type="PANTHER" id="PTHR34047">
    <property type="entry name" value="NUCLEAR INTRON MATURASE 1, MITOCHONDRIAL-RELATED"/>
    <property type="match status" value="1"/>
</dbReference>
<keyword evidence="13" id="KW-1185">Reference proteome</keyword>
<evidence type="ECO:0000313" key="12">
    <source>
        <dbReference type="EMBL" id="QDT11695.1"/>
    </source>
</evidence>
<dbReference type="Proteomes" id="UP000319817">
    <property type="component" value="Chromosome"/>
</dbReference>
<evidence type="ECO:0000256" key="4">
    <source>
        <dbReference type="ARBA" id="ARBA00022723"/>
    </source>
</evidence>
<keyword evidence="3" id="KW-0548">Nucleotidyltransferase</keyword>
<reference evidence="12 13" key="1">
    <citation type="submission" date="2019-02" db="EMBL/GenBank/DDBJ databases">
        <title>Deep-cultivation of Planctomycetes and their phenomic and genomic characterization uncovers novel biology.</title>
        <authorList>
            <person name="Wiegand S."/>
            <person name="Jogler M."/>
            <person name="Boedeker C."/>
            <person name="Pinto D."/>
            <person name="Vollmers J."/>
            <person name="Rivas-Marin E."/>
            <person name="Kohn T."/>
            <person name="Peeters S.H."/>
            <person name="Heuer A."/>
            <person name="Rast P."/>
            <person name="Oberbeckmann S."/>
            <person name="Bunk B."/>
            <person name="Jeske O."/>
            <person name="Meyerdierks A."/>
            <person name="Storesund J.E."/>
            <person name="Kallscheuer N."/>
            <person name="Luecker S."/>
            <person name="Lage O.M."/>
            <person name="Pohl T."/>
            <person name="Merkel B.J."/>
            <person name="Hornburger P."/>
            <person name="Mueller R.-W."/>
            <person name="Bruemmer F."/>
            <person name="Labrenz M."/>
            <person name="Spormann A.M."/>
            <person name="Op den Camp H."/>
            <person name="Overmann J."/>
            <person name="Amann R."/>
            <person name="Jetten M.S.M."/>
            <person name="Mascher T."/>
            <person name="Medema M.H."/>
            <person name="Devos D.P."/>
            <person name="Kaster A.-K."/>
            <person name="Ovreas L."/>
            <person name="Rohde M."/>
            <person name="Galperin M.Y."/>
            <person name="Jogler C."/>
        </authorList>
    </citation>
    <scope>NUCLEOTIDE SEQUENCE [LARGE SCALE GENOMIC DNA]</scope>
    <source>
        <strain evidence="12 13">K23_9</strain>
    </source>
</reference>
<dbReference type="InterPro" id="IPR051083">
    <property type="entry name" value="GrpII_Intron_Splice-Mob/Def"/>
</dbReference>
<keyword evidence="7" id="KW-0051">Antiviral defense</keyword>
<dbReference type="RefSeq" id="WP_145419489.1">
    <property type="nucleotide sequence ID" value="NZ_CP036526.1"/>
</dbReference>
<dbReference type="SUPFAM" id="SSF56672">
    <property type="entry name" value="DNA/RNA polymerases"/>
    <property type="match status" value="1"/>
</dbReference>
<proteinExistence type="inferred from homology"/>
<dbReference type="GO" id="GO:0003964">
    <property type="term" value="F:RNA-directed DNA polymerase activity"/>
    <property type="evidence" value="ECO:0007669"/>
    <property type="project" value="UniProtKB-KW"/>
</dbReference>
<keyword evidence="4" id="KW-0479">Metal-binding</keyword>
<organism evidence="12 13">
    <name type="scientific">Stieleria marina</name>
    <dbReference type="NCBI Taxonomy" id="1930275"/>
    <lineage>
        <taxon>Bacteria</taxon>
        <taxon>Pseudomonadati</taxon>
        <taxon>Planctomycetota</taxon>
        <taxon>Planctomycetia</taxon>
        <taxon>Pirellulales</taxon>
        <taxon>Pirellulaceae</taxon>
        <taxon>Stieleria</taxon>
    </lineage>
</organism>
<evidence type="ECO:0000256" key="3">
    <source>
        <dbReference type="ARBA" id="ARBA00022695"/>
    </source>
</evidence>
<evidence type="ECO:0000259" key="11">
    <source>
        <dbReference type="PROSITE" id="PS50878"/>
    </source>
</evidence>
<dbReference type="AlphaFoldDB" id="A0A517NX37"/>
<keyword evidence="2" id="KW-0808">Transferase</keyword>
<evidence type="ECO:0000256" key="9">
    <source>
        <dbReference type="ARBA" id="ARBA00048173"/>
    </source>
</evidence>
<dbReference type="CDD" id="cd03487">
    <property type="entry name" value="RT_Bac_retron_II"/>
    <property type="match status" value="1"/>
</dbReference>
<evidence type="ECO:0000256" key="5">
    <source>
        <dbReference type="ARBA" id="ARBA00022842"/>
    </source>
</evidence>
<dbReference type="InterPro" id="IPR000123">
    <property type="entry name" value="Reverse_transcriptase_msDNA"/>
</dbReference>
<evidence type="ECO:0000313" key="13">
    <source>
        <dbReference type="Proteomes" id="UP000319817"/>
    </source>
</evidence>
<dbReference type="Pfam" id="PF00078">
    <property type="entry name" value="RVT_1"/>
    <property type="match status" value="1"/>
</dbReference>
<dbReference type="OrthoDB" id="9788687at2"/>
<evidence type="ECO:0000256" key="7">
    <source>
        <dbReference type="ARBA" id="ARBA00023118"/>
    </source>
</evidence>
<comment type="similarity">
    <text evidence="8">Belongs to the bacterial reverse transcriptase family.</text>
</comment>
<dbReference type="InterPro" id="IPR000477">
    <property type="entry name" value="RT_dom"/>
</dbReference>
<gene>
    <name evidence="12" type="ORF">K239x_36950</name>
</gene>
<accession>A0A517NX37</accession>
<evidence type="ECO:0000256" key="6">
    <source>
        <dbReference type="ARBA" id="ARBA00022918"/>
    </source>
</evidence>
<dbReference type="EC" id="2.7.7.49" evidence="1"/>
<dbReference type="GO" id="GO:0046872">
    <property type="term" value="F:metal ion binding"/>
    <property type="evidence" value="ECO:0007669"/>
    <property type="project" value="UniProtKB-KW"/>
</dbReference>
<evidence type="ECO:0000256" key="8">
    <source>
        <dbReference type="ARBA" id="ARBA00034120"/>
    </source>
</evidence>
<sequence length="462" mass="52506">MTARRETRIDIGRARLVRILIARLNHRWLETPAQVLRLTQGLFGSQHSLEKQLATQLSQAHRENRLSTQQPLSRWLLRNELLIRYFRKKQTISICKSIVDSIEKSEHAYRWRVPAVDDEVQLAKFLLLGSSQVLQWLTLPHRRRRTDVNHYRRRAIPKRDGTLRWIESPSPILKRTQRIIAADLLPHVPLHDAAMGFRRGHSIHDSAARHVGKASVLRLDLQDFFGSIHFGRVRSLFAYAGYSSKVASTLAMLCTAPSETAPLDTSPPCITPLSNSARTSTRSALPELPSRLPQGTPTSPAIANAIAFRMDRRLDGLATAAGANYTRYADDLVFSFDSPSVAFAKRFATSVAVIAMEEGFKMNFRKTRLMRRGNRQRVLGMTVNEKLNVSRQAYETLKAILHNCAKRGPRSQNRTEHPNFREHLRGRIAHVASIHTGRGNKLTAVFETIDWDDDAPDYRQPD</sequence>
<evidence type="ECO:0000256" key="2">
    <source>
        <dbReference type="ARBA" id="ARBA00022679"/>
    </source>
</evidence>
<feature type="domain" description="Reverse transcriptase" evidence="11">
    <location>
        <begin position="137"/>
        <end position="383"/>
    </location>
</feature>
<dbReference type="PRINTS" id="PR00866">
    <property type="entry name" value="RNADNAPOLMS"/>
</dbReference>
<dbReference type="GO" id="GO:0051607">
    <property type="term" value="P:defense response to virus"/>
    <property type="evidence" value="ECO:0007669"/>
    <property type="project" value="UniProtKB-KW"/>
</dbReference>
<name>A0A517NX37_9BACT</name>
<evidence type="ECO:0000256" key="1">
    <source>
        <dbReference type="ARBA" id="ARBA00012493"/>
    </source>
</evidence>
<protein>
    <recommendedName>
        <fullName evidence="1">RNA-directed DNA polymerase</fullName>
        <ecNumber evidence="1">2.7.7.49</ecNumber>
    </recommendedName>
</protein>
<evidence type="ECO:0000256" key="10">
    <source>
        <dbReference type="SAM" id="MobiDB-lite"/>
    </source>
</evidence>
<dbReference type="PANTHER" id="PTHR34047:SF7">
    <property type="entry name" value="RNA-DIRECTED DNA POLYMERASE"/>
    <property type="match status" value="1"/>
</dbReference>
<dbReference type="InterPro" id="IPR043502">
    <property type="entry name" value="DNA/RNA_pol_sf"/>
</dbReference>
<feature type="region of interest" description="Disordered" evidence="10">
    <location>
        <begin position="275"/>
        <end position="296"/>
    </location>
</feature>
<comment type="catalytic activity">
    <reaction evidence="9">
        <text>DNA(n) + a 2'-deoxyribonucleoside 5'-triphosphate = DNA(n+1) + diphosphate</text>
        <dbReference type="Rhea" id="RHEA:22508"/>
        <dbReference type="Rhea" id="RHEA-COMP:17339"/>
        <dbReference type="Rhea" id="RHEA-COMP:17340"/>
        <dbReference type="ChEBI" id="CHEBI:33019"/>
        <dbReference type="ChEBI" id="CHEBI:61560"/>
        <dbReference type="ChEBI" id="CHEBI:173112"/>
        <dbReference type="EC" id="2.7.7.49"/>
    </reaction>
</comment>
<keyword evidence="6 12" id="KW-0695">RNA-directed DNA polymerase</keyword>